<comment type="caution">
    <text evidence="4">The sequence shown here is derived from an EMBL/GenBank/DDBJ whole genome shotgun (WGS) entry which is preliminary data.</text>
</comment>
<keyword evidence="2" id="KW-0012">Acyltransferase</keyword>
<name>A0A6I4NZJ7_9MICO</name>
<reference evidence="4 5" key="1">
    <citation type="submission" date="2019-12" db="EMBL/GenBank/DDBJ databases">
        <authorList>
            <person name="Kim Y.S."/>
        </authorList>
    </citation>
    <scope>NUCLEOTIDE SEQUENCE [LARGE SCALE GENOMIC DNA]</scope>
    <source>
        <strain evidence="4 5">MMS17-SY077</strain>
    </source>
</reference>
<keyword evidence="5" id="KW-1185">Reference proteome</keyword>
<dbReference type="Pfam" id="PF00583">
    <property type="entry name" value="Acetyltransf_1"/>
    <property type="match status" value="1"/>
</dbReference>
<gene>
    <name evidence="4" type="ORF">GB864_14435</name>
</gene>
<accession>A0A6I4NZJ7</accession>
<evidence type="ECO:0000313" key="4">
    <source>
        <dbReference type="EMBL" id="MWB99746.1"/>
    </source>
</evidence>
<dbReference type="PANTHER" id="PTHR43877:SF5">
    <property type="entry name" value="BLL8307 PROTEIN"/>
    <property type="match status" value="1"/>
</dbReference>
<dbReference type="EMBL" id="WSTA01000076">
    <property type="protein sequence ID" value="MWB99746.1"/>
    <property type="molecule type" value="Genomic_DNA"/>
</dbReference>
<evidence type="ECO:0000256" key="2">
    <source>
        <dbReference type="ARBA" id="ARBA00023315"/>
    </source>
</evidence>
<dbReference type="InterPro" id="IPR016181">
    <property type="entry name" value="Acyl_CoA_acyltransferase"/>
</dbReference>
<dbReference type="CDD" id="cd04301">
    <property type="entry name" value="NAT_SF"/>
    <property type="match status" value="1"/>
</dbReference>
<dbReference type="GO" id="GO:0016747">
    <property type="term" value="F:acyltransferase activity, transferring groups other than amino-acyl groups"/>
    <property type="evidence" value="ECO:0007669"/>
    <property type="project" value="InterPro"/>
</dbReference>
<dbReference type="PROSITE" id="PS51186">
    <property type="entry name" value="GNAT"/>
    <property type="match status" value="1"/>
</dbReference>
<evidence type="ECO:0000256" key="1">
    <source>
        <dbReference type="ARBA" id="ARBA00022679"/>
    </source>
</evidence>
<keyword evidence="1 4" id="KW-0808">Transferase</keyword>
<dbReference type="InterPro" id="IPR000182">
    <property type="entry name" value="GNAT_dom"/>
</dbReference>
<sequence length="133" mass="14181">MHATSPAESVHALDVTGLSAPSMSFWAAFDGESALGCVALKEHDPGFAELKSMRTDAAARGRGLGKLLLAHVLDVARERGYARVSLETGSEDFFIPARTLYAANGFVECGPFADYTLDPNSVYMTLELSRPAA</sequence>
<dbReference type="InterPro" id="IPR050832">
    <property type="entry name" value="Bact_Acetyltransf"/>
</dbReference>
<dbReference type="PANTHER" id="PTHR43877">
    <property type="entry name" value="AMINOALKYLPHOSPHONATE N-ACETYLTRANSFERASE-RELATED-RELATED"/>
    <property type="match status" value="1"/>
</dbReference>
<dbReference type="SUPFAM" id="SSF55729">
    <property type="entry name" value="Acyl-CoA N-acyltransferases (Nat)"/>
    <property type="match status" value="1"/>
</dbReference>
<evidence type="ECO:0000313" key="5">
    <source>
        <dbReference type="Proteomes" id="UP000438182"/>
    </source>
</evidence>
<evidence type="ECO:0000259" key="3">
    <source>
        <dbReference type="PROSITE" id="PS51186"/>
    </source>
</evidence>
<dbReference type="Proteomes" id="UP000438182">
    <property type="component" value="Unassembled WGS sequence"/>
</dbReference>
<organism evidence="4 5">
    <name type="scientific">Agromyces seonyuensis</name>
    <dbReference type="NCBI Taxonomy" id="2662446"/>
    <lineage>
        <taxon>Bacteria</taxon>
        <taxon>Bacillati</taxon>
        <taxon>Actinomycetota</taxon>
        <taxon>Actinomycetes</taxon>
        <taxon>Micrococcales</taxon>
        <taxon>Microbacteriaceae</taxon>
        <taxon>Agromyces</taxon>
    </lineage>
</organism>
<dbReference type="AlphaFoldDB" id="A0A6I4NZJ7"/>
<feature type="domain" description="N-acetyltransferase" evidence="3">
    <location>
        <begin position="1"/>
        <end position="129"/>
    </location>
</feature>
<dbReference type="Gene3D" id="3.40.630.30">
    <property type="match status" value="1"/>
</dbReference>
<proteinExistence type="predicted"/>
<protein>
    <submittedName>
        <fullName evidence="4">GNAT family N-acetyltransferase</fullName>
    </submittedName>
</protein>